<proteinExistence type="predicted"/>
<dbReference type="AlphaFoldDB" id="A0A1L9V8U5"/>
<protein>
    <submittedName>
        <fullName evidence="1">Uncharacterized protein</fullName>
    </submittedName>
</protein>
<accession>A0A1L9V8U5</accession>
<dbReference type="VEuPathDB" id="FungiDB:ASPGLDRAFT_85158"/>
<sequence>MFKNLPGPPHHAIWGHFLVMRDIASSLPPDATPRLFAHFMRQRYGLGYFFYLDLLSLAPPQFVIVQPELAMQVVQKMNLPKESVVITYLFIFLINNCATMHREDLFKDAERFYPKGQKCHVF</sequence>
<keyword evidence="2" id="KW-1185">Reference proteome</keyword>
<dbReference type="RefSeq" id="XP_022397064.1">
    <property type="nucleotide sequence ID" value="XM_022550319.1"/>
</dbReference>
<dbReference type="OrthoDB" id="10029320at2759"/>
<dbReference type="EMBL" id="KV878911">
    <property type="protein sequence ID" value="OJJ80366.1"/>
    <property type="molecule type" value="Genomic_DNA"/>
</dbReference>
<gene>
    <name evidence="1" type="ORF">ASPGLDRAFT_85158</name>
</gene>
<dbReference type="GeneID" id="34466579"/>
<dbReference type="STRING" id="1160497.A0A1L9V8U5"/>
<evidence type="ECO:0000313" key="1">
    <source>
        <dbReference type="EMBL" id="OJJ80366.1"/>
    </source>
</evidence>
<reference evidence="2" key="1">
    <citation type="journal article" date="2017" name="Genome Biol.">
        <title>Comparative genomics reveals high biological diversity and specific adaptations in the industrially and medically important fungal genus Aspergillus.</title>
        <authorList>
            <person name="de Vries R.P."/>
            <person name="Riley R."/>
            <person name="Wiebenga A."/>
            <person name="Aguilar-Osorio G."/>
            <person name="Amillis S."/>
            <person name="Uchima C.A."/>
            <person name="Anderluh G."/>
            <person name="Asadollahi M."/>
            <person name="Askin M."/>
            <person name="Barry K."/>
            <person name="Battaglia E."/>
            <person name="Bayram O."/>
            <person name="Benocci T."/>
            <person name="Braus-Stromeyer S.A."/>
            <person name="Caldana C."/>
            <person name="Canovas D."/>
            <person name="Cerqueira G.C."/>
            <person name="Chen F."/>
            <person name="Chen W."/>
            <person name="Choi C."/>
            <person name="Clum A."/>
            <person name="Dos Santos R.A."/>
            <person name="Damasio A.R."/>
            <person name="Diallinas G."/>
            <person name="Emri T."/>
            <person name="Fekete E."/>
            <person name="Flipphi M."/>
            <person name="Freyberg S."/>
            <person name="Gallo A."/>
            <person name="Gournas C."/>
            <person name="Habgood R."/>
            <person name="Hainaut M."/>
            <person name="Harispe M.L."/>
            <person name="Henrissat B."/>
            <person name="Hilden K.S."/>
            <person name="Hope R."/>
            <person name="Hossain A."/>
            <person name="Karabika E."/>
            <person name="Karaffa L."/>
            <person name="Karanyi Z."/>
            <person name="Krasevec N."/>
            <person name="Kuo A."/>
            <person name="Kusch H."/>
            <person name="LaButti K."/>
            <person name="Lagendijk E.L."/>
            <person name="Lapidus A."/>
            <person name="Levasseur A."/>
            <person name="Lindquist E."/>
            <person name="Lipzen A."/>
            <person name="Logrieco A.F."/>
            <person name="MacCabe A."/>
            <person name="Maekelae M.R."/>
            <person name="Malavazi I."/>
            <person name="Melin P."/>
            <person name="Meyer V."/>
            <person name="Mielnichuk N."/>
            <person name="Miskei M."/>
            <person name="Molnar A.P."/>
            <person name="Mule G."/>
            <person name="Ngan C.Y."/>
            <person name="Orejas M."/>
            <person name="Orosz E."/>
            <person name="Ouedraogo J.P."/>
            <person name="Overkamp K.M."/>
            <person name="Park H.-S."/>
            <person name="Perrone G."/>
            <person name="Piumi F."/>
            <person name="Punt P.J."/>
            <person name="Ram A.F."/>
            <person name="Ramon A."/>
            <person name="Rauscher S."/>
            <person name="Record E."/>
            <person name="Riano-Pachon D.M."/>
            <person name="Robert V."/>
            <person name="Roehrig J."/>
            <person name="Ruller R."/>
            <person name="Salamov A."/>
            <person name="Salih N.S."/>
            <person name="Samson R.A."/>
            <person name="Sandor E."/>
            <person name="Sanguinetti M."/>
            <person name="Schuetze T."/>
            <person name="Sepcic K."/>
            <person name="Shelest E."/>
            <person name="Sherlock G."/>
            <person name="Sophianopoulou V."/>
            <person name="Squina F.M."/>
            <person name="Sun H."/>
            <person name="Susca A."/>
            <person name="Todd R.B."/>
            <person name="Tsang A."/>
            <person name="Unkles S.E."/>
            <person name="van de Wiele N."/>
            <person name="van Rossen-Uffink D."/>
            <person name="Oliveira J.V."/>
            <person name="Vesth T.C."/>
            <person name="Visser J."/>
            <person name="Yu J.-H."/>
            <person name="Zhou M."/>
            <person name="Andersen M.R."/>
            <person name="Archer D.B."/>
            <person name="Baker S.E."/>
            <person name="Benoit I."/>
            <person name="Brakhage A.A."/>
            <person name="Braus G.H."/>
            <person name="Fischer R."/>
            <person name="Frisvad J.C."/>
            <person name="Goldman G.H."/>
            <person name="Houbraken J."/>
            <person name="Oakley B."/>
            <person name="Pocsi I."/>
            <person name="Scazzocchio C."/>
            <person name="Seiboth B."/>
            <person name="vanKuyk P.A."/>
            <person name="Wortman J."/>
            <person name="Dyer P.S."/>
            <person name="Grigoriev I.V."/>
        </authorList>
    </citation>
    <scope>NUCLEOTIDE SEQUENCE [LARGE SCALE GENOMIC DNA]</scope>
    <source>
        <strain evidence="2">CBS 516.65</strain>
    </source>
</reference>
<organism evidence="1 2">
    <name type="scientific">Aspergillus glaucus CBS 516.65</name>
    <dbReference type="NCBI Taxonomy" id="1160497"/>
    <lineage>
        <taxon>Eukaryota</taxon>
        <taxon>Fungi</taxon>
        <taxon>Dikarya</taxon>
        <taxon>Ascomycota</taxon>
        <taxon>Pezizomycotina</taxon>
        <taxon>Eurotiomycetes</taxon>
        <taxon>Eurotiomycetidae</taxon>
        <taxon>Eurotiales</taxon>
        <taxon>Aspergillaceae</taxon>
        <taxon>Aspergillus</taxon>
        <taxon>Aspergillus subgen. Aspergillus</taxon>
    </lineage>
</organism>
<evidence type="ECO:0000313" key="2">
    <source>
        <dbReference type="Proteomes" id="UP000184300"/>
    </source>
</evidence>
<dbReference type="Proteomes" id="UP000184300">
    <property type="component" value="Unassembled WGS sequence"/>
</dbReference>
<name>A0A1L9V8U5_ASPGL</name>